<reference evidence="3" key="1">
    <citation type="submission" date="2017-02" db="UniProtKB">
        <authorList>
            <consortium name="WormBaseParasite"/>
        </authorList>
    </citation>
    <scope>IDENTIFICATION</scope>
</reference>
<name>A0A0N4XI37_NIPBR</name>
<evidence type="ECO:0000313" key="1">
    <source>
        <dbReference type="EMBL" id="VDL65778.1"/>
    </source>
</evidence>
<gene>
    <name evidence="1" type="ORF">NBR_LOCUS2189</name>
</gene>
<accession>A0A0N4XI37</accession>
<reference evidence="1 2" key="2">
    <citation type="submission" date="2018-11" db="EMBL/GenBank/DDBJ databases">
        <authorList>
            <consortium name="Pathogen Informatics"/>
        </authorList>
    </citation>
    <scope>NUCLEOTIDE SEQUENCE [LARGE SCALE GENOMIC DNA]</scope>
</reference>
<dbReference type="WBParaSite" id="NBR_0000218901-mRNA-1">
    <property type="protein sequence ID" value="NBR_0000218901-mRNA-1"/>
    <property type="gene ID" value="NBR_0000218901"/>
</dbReference>
<keyword evidence="2" id="KW-1185">Reference proteome</keyword>
<evidence type="ECO:0000313" key="2">
    <source>
        <dbReference type="Proteomes" id="UP000271162"/>
    </source>
</evidence>
<dbReference type="Proteomes" id="UP000271162">
    <property type="component" value="Unassembled WGS sequence"/>
</dbReference>
<proteinExistence type="predicted"/>
<sequence length="208" mass="23375">MIEKYIELLTISAFHSEVVEMERKSEKQSFFSCLMSVNFKVGAPSDIKCAYKERSVFCLNMKEALRNNNRVLSLLKESIFKDVRETLLTTNQWIRKGLRATTKPERLEETYRALDKELHALFQLGGSCSVHQNETAACKAGLQSLCDTTFLLMFALGDIAEGKQQEAITKAYLAVRDPSVNANETCPDLYYKTGIAILEAFGKSGPLV</sequence>
<dbReference type="AlphaFoldDB" id="A0A0N4XI37"/>
<protein>
    <submittedName>
        <fullName evidence="3">Cytochrome P450</fullName>
    </submittedName>
</protein>
<evidence type="ECO:0000313" key="3">
    <source>
        <dbReference type="WBParaSite" id="NBR_0000218901-mRNA-1"/>
    </source>
</evidence>
<dbReference type="EMBL" id="UYSL01002323">
    <property type="protein sequence ID" value="VDL65778.1"/>
    <property type="molecule type" value="Genomic_DNA"/>
</dbReference>
<organism evidence="3">
    <name type="scientific">Nippostrongylus brasiliensis</name>
    <name type="common">Rat hookworm</name>
    <dbReference type="NCBI Taxonomy" id="27835"/>
    <lineage>
        <taxon>Eukaryota</taxon>
        <taxon>Metazoa</taxon>
        <taxon>Ecdysozoa</taxon>
        <taxon>Nematoda</taxon>
        <taxon>Chromadorea</taxon>
        <taxon>Rhabditida</taxon>
        <taxon>Rhabditina</taxon>
        <taxon>Rhabditomorpha</taxon>
        <taxon>Strongyloidea</taxon>
        <taxon>Heligmosomidae</taxon>
        <taxon>Nippostrongylus</taxon>
    </lineage>
</organism>